<dbReference type="SUPFAM" id="SSF51905">
    <property type="entry name" value="FAD/NAD(P)-binding domain"/>
    <property type="match status" value="2"/>
</dbReference>
<keyword evidence="5" id="KW-0472">Membrane</keyword>
<sequence>MAYVTDKDPACEGSSHFSVVIIGAGVSGICMAIELLRHTPTTNFLILEKNSGLGGTWYENRYPGCACDIRSALYSLSFEQRGNWTRDYPAQKEILKYLDDVSSKWNLRRHIRFDSTVHEAHWNNQHLQWEVHVSTGDLERSMQPPYQLTTHFLVSAAGQLNIPHYPDIPGLDSFVGQQMHSARWDSTYDLAGKRIAVIGNGASAIQIIPELAKTASQLTVYQRSPKWIIPRQDRPIRRLEEVLLTWVPPARWLKRGILMRIRESLHAYITNPDYSPTQIEWIVRWMKSQLPDKPELWDTLTPRFPFGCNRILLSDDYYPVLNHKHVDLETRPIERVTATGIQVDTEQVQPFDLIVLATGFRTVDFLFSMDIYGLDGRPLRQMWKAAAQAYRGVVAEDLPNFGILYGPNTNLGHNSVIHMIEAQARYLGKLITAVIETRSQGQTLALRIRPDVLQAYNEQLQSLLSKTSWADARCSSWYKTEDGRNVHNWPKNVGQYQAELAQVQWGDFIVEGSAATSVQKRADGDSNRVRWFWMGLAAVGLMVVTMTMGVRNERAEGVSTAGGV</sequence>
<keyword evidence="5" id="KW-1133">Transmembrane helix</keyword>
<keyword evidence="3" id="KW-0285">Flavoprotein</keyword>
<evidence type="ECO:0000313" key="7">
    <source>
        <dbReference type="Proteomes" id="UP000248817"/>
    </source>
</evidence>
<comment type="similarity">
    <text evidence="2">Belongs to the FAD-binding monooxygenase family.</text>
</comment>
<organism evidence="6 7">
    <name type="scientific">Aspergillus indologenus CBS 114.80</name>
    <dbReference type="NCBI Taxonomy" id="1450541"/>
    <lineage>
        <taxon>Eukaryota</taxon>
        <taxon>Fungi</taxon>
        <taxon>Dikarya</taxon>
        <taxon>Ascomycota</taxon>
        <taxon>Pezizomycotina</taxon>
        <taxon>Eurotiomycetes</taxon>
        <taxon>Eurotiomycetidae</taxon>
        <taxon>Eurotiales</taxon>
        <taxon>Aspergillaceae</taxon>
        <taxon>Aspergillus</taxon>
        <taxon>Aspergillus subgen. Circumdati</taxon>
    </lineage>
</organism>
<name>A0A2V5I3R2_9EURO</name>
<dbReference type="Gene3D" id="3.50.50.60">
    <property type="entry name" value="FAD/NAD(P)-binding domain"/>
    <property type="match status" value="2"/>
</dbReference>
<keyword evidence="7" id="KW-1185">Reference proteome</keyword>
<dbReference type="EMBL" id="KZ825504">
    <property type="protein sequence ID" value="PYI31368.1"/>
    <property type="molecule type" value="Genomic_DNA"/>
</dbReference>
<evidence type="ECO:0000256" key="4">
    <source>
        <dbReference type="ARBA" id="ARBA00022827"/>
    </source>
</evidence>
<dbReference type="InterPro" id="IPR036188">
    <property type="entry name" value="FAD/NAD-bd_sf"/>
</dbReference>
<dbReference type="PANTHER" id="PTHR42877">
    <property type="entry name" value="L-ORNITHINE N(5)-MONOOXYGENASE-RELATED"/>
    <property type="match status" value="1"/>
</dbReference>
<protein>
    <submittedName>
        <fullName evidence="6">FAD/NAD(P)-binding domain-containing protein</fullName>
    </submittedName>
</protein>
<dbReference type="InterPro" id="IPR051209">
    <property type="entry name" value="FAD-bind_Monooxygenase_sf"/>
</dbReference>
<evidence type="ECO:0000256" key="3">
    <source>
        <dbReference type="ARBA" id="ARBA00022630"/>
    </source>
</evidence>
<dbReference type="Proteomes" id="UP000248817">
    <property type="component" value="Unassembled WGS sequence"/>
</dbReference>
<evidence type="ECO:0000256" key="1">
    <source>
        <dbReference type="ARBA" id="ARBA00001974"/>
    </source>
</evidence>
<dbReference type="Pfam" id="PF13738">
    <property type="entry name" value="Pyr_redox_3"/>
    <property type="match status" value="1"/>
</dbReference>
<proteinExistence type="inferred from homology"/>
<dbReference type="AlphaFoldDB" id="A0A2V5I3R2"/>
<accession>A0A2V5I3R2</accession>
<reference evidence="6 7" key="1">
    <citation type="submission" date="2018-02" db="EMBL/GenBank/DDBJ databases">
        <title>The genomes of Aspergillus section Nigri reveals drivers in fungal speciation.</title>
        <authorList>
            <consortium name="DOE Joint Genome Institute"/>
            <person name="Vesth T.C."/>
            <person name="Nybo J."/>
            <person name="Theobald S."/>
            <person name="Brandl J."/>
            <person name="Frisvad J.C."/>
            <person name="Nielsen K.F."/>
            <person name="Lyhne E.K."/>
            <person name="Kogle M.E."/>
            <person name="Kuo A."/>
            <person name="Riley R."/>
            <person name="Clum A."/>
            <person name="Nolan M."/>
            <person name="Lipzen A."/>
            <person name="Salamov A."/>
            <person name="Henrissat B."/>
            <person name="Wiebenga A."/>
            <person name="De vries R.P."/>
            <person name="Grigoriev I.V."/>
            <person name="Mortensen U.H."/>
            <person name="Andersen M.R."/>
            <person name="Baker S.E."/>
        </authorList>
    </citation>
    <scope>NUCLEOTIDE SEQUENCE [LARGE SCALE GENOMIC DNA]</scope>
    <source>
        <strain evidence="6 7">CBS 114.80</strain>
    </source>
</reference>
<evidence type="ECO:0000256" key="5">
    <source>
        <dbReference type="SAM" id="Phobius"/>
    </source>
</evidence>
<dbReference type="PANTHER" id="PTHR42877:SF4">
    <property type="entry name" value="FAD_NAD(P)-BINDING DOMAIN-CONTAINING PROTEIN-RELATED"/>
    <property type="match status" value="1"/>
</dbReference>
<evidence type="ECO:0000313" key="6">
    <source>
        <dbReference type="EMBL" id="PYI31368.1"/>
    </source>
</evidence>
<feature type="transmembrane region" description="Helical" evidence="5">
    <location>
        <begin position="531"/>
        <end position="550"/>
    </location>
</feature>
<comment type="cofactor">
    <cofactor evidence="1">
        <name>FAD</name>
        <dbReference type="ChEBI" id="CHEBI:57692"/>
    </cofactor>
</comment>
<gene>
    <name evidence="6" type="ORF">BP00DRAFT_343969</name>
</gene>
<evidence type="ECO:0000256" key="2">
    <source>
        <dbReference type="ARBA" id="ARBA00010139"/>
    </source>
</evidence>
<keyword evidence="5" id="KW-0812">Transmembrane</keyword>
<keyword evidence="4" id="KW-0274">FAD</keyword>